<evidence type="ECO:0000259" key="1">
    <source>
        <dbReference type="Pfam" id="PF09967"/>
    </source>
</evidence>
<dbReference type="InterPro" id="IPR036465">
    <property type="entry name" value="vWFA_dom_sf"/>
</dbReference>
<dbReference type="AlphaFoldDB" id="A0A9D2B2D5"/>
<sequence>MKESRFTREENEILYSKFCSSGQAEQKLQIAVEAVLYQEEVSLEAGKAYSAYLRLRRRPALQMAKEEENKEFLWITAADQKGIWGKVRWNLARRYPHFASAFAVLEPRPGKWEKPGSDGAFLYYPERWEGQMTEKDLKSLCQLYLHMVLHCLFGHMLQGEKRKKDYWDLACDIYIEDLLQKDFSQMFDLSLPEQIRRNVLGESENEEDKQRKEILQFLKTAVRPFHAEGISQYLQAHGAGKSWDRLFQRDSHDFWEKNTYRACSGTDRISQMEQMEAQSRHRSALAGQWSRIRSQVQISTGETGGRRGSAAGSQVYGLSLRKKKKYDYKSFLERFAFPGEELMLDLESFDYIPYIYSRQHYENLVFLEPLEYAEVHKLRELIIAIDTSGSCRGRIVRQFLEETYEILSRRENFFRKMRVHLIQCDSMIQGYACIESQEQWKQYVEHLKVQGFGGTDFRPVFRWVEQLREKKEIQNPGGLIYFTDGDGIYPKKAPDYETAFVFLNDSLKKGEVPSWAAALNLQISVEEE</sequence>
<dbReference type="InterPro" id="IPR018698">
    <property type="entry name" value="VWA-like_dom"/>
</dbReference>
<evidence type="ECO:0008006" key="5">
    <source>
        <dbReference type="Google" id="ProtNLM"/>
    </source>
</evidence>
<dbReference type="EMBL" id="DXEX01000066">
    <property type="protein sequence ID" value="HIX58615.1"/>
    <property type="molecule type" value="Genomic_DNA"/>
</dbReference>
<name>A0A9D2B2D5_9FIRM</name>
<dbReference type="InterPro" id="IPR025154">
    <property type="entry name" value="Put_metallopeptidase_dom"/>
</dbReference>
<evidence type="ECO:0000313" key="4">
    <source>
        <dbReference type="Proteomes" id="UP000886817"/>
    </source>
</evidence>
<dbReference type="Pfam" id="PF09967">
    <property type="entry name" value="DUF2201"/>
    <property type="match status" value="1"/>
</dbReference>
<feature type="domain" description="VWA-like" evidence="1">
    <location>
        <begin position="381"/>
        <end position="521"/>
    </location>
</feature>
<reference evidence="3" key="2">
    <citation type="submission" date="2021-04" db="EMBL/GenBank/DDBJ databases">
        <authorList>
            <person name="Gilroy R."/>
        </authorList>
    </citation>
    <scope>NUCLEOTIDE SEQUENCE</scope>
    <source>
        <strain evidence="3">ChiSjej1B19-8411</strain>
    </source>
</reference>
<dbReference type="CDD" id="cd00198">
    <property type="entry name" value="vWFA"/>
    <property type="match status" value="1"/>
</dbReference>
<reference evidence="3" key="1">
    <citation type="journal article" date="2021" name="PeerJ">
        <title>Extensive microbial diversity within the chicken gut microbiome revealed by metagenomics and culture.</title>
        <authorList>
            <person name="Gilroy R."/>
            <person name="Ravi A."/>
            <person name="Getino M."/>
            <person name="Pursley I."/>
            <person name="Horton D.L."/>
            <person name="Alikhan N.F."/>
            <person name="Baker D."/>
            <person name="Gharbi K."/>
            <person name="Hall N."/>
            <person name="Watson M."/>
            <person name="Adriaenssens E.M."/>
            <person name="Foster-Nyarko E."/>
            <person name="Jarju S."/>
            <person name="Secka A."/>
            <person name="Antonio M."/>
            <person name="Oren A."/>
            <person name="Chaudhuri R.R."/>
            <person name="La Ragione R."/>
            <person name="Hildebrand F."/>
            <person name="Pallen M.J."/>
        </authorList>
    </citation>
    <scope>NUCLEOTIDE SEQUENCE</scope>
    <source>
        <strain evidence="3">ChiSjej1B19-8411</strain>
    </source>
</reference>
<dbReference type="Pfam" id="PF13203">
    <property type="entry name" value="DUF2201_N"/>
    <property type="match status" value="1"/>
</dbReference>
<dbReference type="Proteomes" id="UP000886817">
    <property type="component" value="Unassembled WGS sequence"/>
</dbReference>
<accession>A0A9D2B2D5</accession>
<dbReference type="PANTHER" id="PTHR38730">
    <property type="entry name" value="SLL7028 PROTEIN"/>
    <property type="match status" value="1"/>
</dbReference>
<organism evidence="3 4">
    <name type="scientific">Candidatus Blautia gallistercoris</name>
    <dbReference type="NCBI Taxonomy" id="2838490"/>
    <lineage>
        <taxon>Bacteria</taxon>
        <taxon>Bacillati</taxon>
        <taxon>Bacillota</taxon>
        <taxon>Clostridia</taxon>
        <taxon>Lachnospirales</taxon>
        <taxon>Lachnospiraceae</taxon>
        <taxon>Blautia</taxon>
    </lineage>
</organism>
<feature type="domain" description="Putative metallopeptidase" evidence="2">
    <location>
        <begin position="91"/>
        <end position="290"/>
    </location>
</feature>
<proteinExistence type="predicted"/>
<gene>
    <name evidence="3" type="ORF">IAA45_02740</name>
</gene>
<comment type="caution">
    <text evidence="3">The sequence shown here is derived from an EMBL/GenBank/DDBJ whole genome shotgun (WGS) entry which is preliminary data.</text>
</comment>
<evidence type="ECO:0000259" key="2">
    <source>
        <dbReference type="Pfam" id="PF13203"/>
    </source>
</evidence>
<evidence type="ECO:0000313" key="3">
    <source>
        <dbReference type="EMBL" id="HIX58615.1"/>
    </source>
</evidence>
<dbReference type="SUPFAM" id="SSF53300">
    <property type="entry name" value="vWA-like"/>
    <property type="match status" value="1"/>
</dbReference>
<protein>
    <recommendedName>
        <fullName evidence="5">VWA-like domain-containing protein</fullName>
    </recommendedName>
</protein>
<dbReference type="PANTHER" id="PTHR38730:SF1">
    <property type="entry name" value="SLL7028 PROTEIN"/>
    <property type="match status" value="1"/>
</dbReference>